<organism evidence="2 3">
    <name type="scientific">Bradyrhizobium sediminis</name>
    <dbReference type="NCBI Taxonomy" id="2840469"/>
    <lineage>
        <taxon>Bacteria</taxon>
        <taxon>Pseudomonadati</taxon>
        <taxon>Pseudomonadota</taxon>
        <taxon>Alphaproteobacteria</taxon>
        <taxon>Hyphomicrobiales</taxon>
        <taxon>Nitrobacteraceae</taxon>
        <taxon>Bradyrhizobium</taxon>
    </lineage>
</organism>
<dbReference type="AlphaFoldDB" id="A0A975RYL2"/>
<dbReference type="RefSeq" id="WP_215606158.1">
    <property type="nucleotide sequence ID" value="NZ_CP076136.1"/>
</dbReference>
<evidence type="ECO:0000313" key="3">
    <source>
        <dbReference type="Proteomes" id="UP000676951"/>
    </source>
</evidence>
<reference evidence="2 3" key="1">
    <citation type="submission" date="2021-06" db="EMBL/GenBank/DDBJ databases">
        <title>Bradyrhizobium sp. S2-11-4 Genome sequencing.</title>
        <authorList>
            <person name="Jin L."/>
        </authorList>
    </citation>
    <scope>NUCLEOTIDE SEQUENCE [LARGE SCALE GENOMIC DNA]</scope>
    <source>
        <strain evidence="2 3">S2-11-4</strain>
    </source>
</reference>
<proteinExistence type="predicted"/>
<evidence type="ECO:0000313" key="2">
    <source>
        <dbReference type="EMBL" id="QWG25422.1"/>
    </source>
</evidence>
<dbReference type="Proteomes" id="UP000676951">
    <property type="component" value="Chromosome"/>
</dbReference>
<keyword evidence="1" id="KW-0732">Signal</keyword>
<accession>A0A975RYL2</accession>
<feature type="signal peptide" evidence="1">
    <location>
        <begin position="1"/>
        <end position="20"/>
    </location>
</feature>
<feature type="chain" id="PRO_5037767415" evidence="1">
    <location>
        <begin position="21"/>
        <end position="222"/>
    </location>
</feature>
<name>A0A975RYL2_9BRAD</name>
<dbReference type="EMBL" id="CP076136">
    <property type="protein sequence ID" value="QWG25422.1"/>
    <property type="molecule type" value="Genomic_DNA"/>
</dbReference>
<gene>
    <name evidence="2" type="ORF">KMZ93_11360</name>
</gene>
<protein>
    <submittedName>
        <fullName evidence="2">Uncharacterized protein</fullName>
    </submittedName>
</protein>
<keyword evidence="3" id="KW-1185">Reference proteome</keyword>
<evidence type="ECO:0000256" key="1">
    <source>
        <dbReference type="SAM" id="SignalP"/>
    </source>
</evidence>
<sequence length="222" mass="23160">MKKAIVVLVGVMGFAGAAAAQAPVAVVEEVQGNVTGAEFMDYVAQGKVIKLGQGGSVVLGYMKSCRRETIAGTGTVIVGQDESMVHLAEVNGTKTECDSAQAHATARETSGVAATVVRSLAKAKDASASPQLTLYGTAPLVEAKGRGTLVFDRLDQKGERLQFELTGNQLKGKFYDLAGTSKSLTPGGTYAATFASRRIVFLVDPQAKPGPTPIVGRLLRME</sequence>